<comment type="caution">
    <text evidence="6">The sequence shown here is derived from an EMBL/GenBank/DDBJ whole genome shotgun (WGS) entry which is preliminary data.</text>
</comment>
<evidence type="ECO:0000313" key="6">
    <source>
        <dbReference type="EMBL" id="KGJ91883.1"/>
    </source>
</evidence>
<dbReference type="Pfam" id="PF01752">
    <property type="entry name" value="Peptidase_M9"/>
    <property type="match status" value="1"/>
</dbReference>
<dbReference type="Gene3D" id="2.60.40.10">
    <property type="entry name" value="Immunoglobulins"/>
    <property type="match status" value="1"/>
</dbReference>
<feature type="domain" description="Peptidase C-terminal archaeal/bacterial" evidence="4">
    <location>
        <begin position="396"/>
        <end position="468"/>
    </location>
</feature>
<protein>
    <submittedName>
        <fullName evidence="6">Peptidase M9A collagenase</fullName>
    </submittedName>
</protein>
<dbReference type="Gene3D" id="1.10.390.20">
    <property type="match status" value="1"/>
</dbReference>
<feature type="active site" evidence="1">
    <location>
        <position position="245"/>
    </location>
</feature>
<dbReference type="GO" id="GO:0005576">
    <property type="term" value="C:extracellular region"/>
    <property type="evidence" value="ECO:0007669"/>
    <property type="project" value="InterPro"/>
</dbReference>
<dbReference type="PATRIC" id="fig|28229.3.peg.2759"/>
<evidence type="ECO:0000256" key="2">
    <source>
        <dbReference type="SAM" id="MobiDB-lite"/>
    </source>
</evidence>
<dbReference type="GO" id="GO:0005509">
    <property type="term" value="F:calcium ion binding"/>
    <property type="evidence" value="ECO:0007669"/>
    <property type="project" value="InterPro"/>
</dbReference>
<dbReference type="InterPro" id="IPR002169">
    <property type="entry name" value="Peptidase_M9A/M9B"/>
</dbReference>
<dbReference type="Pfam" id="PF20009">
    <property type="entry name" value="GEVED"/>
    <property type="match status" value="1"/>
</dbReference>
<name>A0A099KQD5_COLPS</name>
<dbReference type="EMBL" id="JQEC01000039">
    <property type="protein sequence ID" value="KGJ91883.1"/>
    <property type="molecule type" value="Genomic_DNA"/>
</dbReference>
<dbReference type="OrthoDB" id="9802683at2"/>
<dbReference type="GO" id="GO:0004222">
    <property type="term" value="F:metalloendopeptidase activity"/>
    <property type="evidence" value="ECO:0007669"/>
    <property type="project" value="InterPro"/>
</dbReference>
<feature type="region of interest" description="Disordered" evidence="2">
    <location>
        <begin position="1058"/>
        <end position="1089"/>
    </location>
</feature>
<dbReference type="GO" id="GO:0008270">
    <property type="term" value="F:zinc ion binding"/>
    <property type="evidence" value="ECO:0007669"/>
    <property type="project" value="InterPro"/>
</dbReference>
<proteinExistence type="predicted"/>
<feature type="chain" id="PRO_5001957271" evidence="3">
    <location>
        <begin position="25"/>
        <end position="1663"/>
    </location>
</feature>
<evidence type="ECO:0000256" key="1">
    <source>
        <dbReference type="PIRSR" id="PIRSR602169-1"/>
    </source>
</evidence>
<evidence type="ECO:0000259" key="4">
    <source>
        <dbReference type="Pfam" id="PF04151"/>
    </source>
</evidence>
<keyword evidence="3" id="KW-0732">Signal</keyword>
<dbReference type="GO" id="GO:0006508">
    <property type="term" value="P:proteolysis"/>
    <property type="evidence" value="ECO:0007669"/>
    <property type="project" value="InterPro"/>
</dbReference>
<dbReference type="SUPFAM" id="SSF49313">
    <property type="entry name" value="Cadherin-like"/>
    <property type="match status" value="1"/>
</dbReference>
<sequence length="1663" mass="182888">MNLLKQIKVATIVVFSAVCGQAVAENSLSQDTPITGISALTDNEALYYIDLTTRSDLAIDIAADNGDADLFVTLNGETVCWARNGSTSQESCAISNAEPGRYEITIKAFAAFNNLILSAGTQLLTYQYNCEGAIDNIIIRTTDDMLDGTEACQRIVATEARFHQVFPGSDLPLDGDLNETLYINVFSSHEEYENLGRDIFNQNSDTGVYLESAPESVNARANVITFNARDDWSDGESFIWAFTHESIHYLDGRYHKKGRFGGYTGSHSIDWWTEGLAEWLSKYDESMNAKLALSPHSYTLLDIFDSTYDSDVDTYAWGALAVQYLAEQQAAGTKQLINAMRIGDWSTYDSLLETFSKDYQQGFETWKKGQLLDGLLVNAKPLILGVEQNTTAEFGHLYYIDIDETTNNFSAVLTGGGGNFDMYIAKDRLPNMYDTDAIDCFSINDDYNNEERCNFAAPETGRYYILLDAPGYYISVNATLLVSEQVASEHVFERCQLELPYYDRTNITAELSIANNQAELIKLYWLRNNNKSGKSTFITDINAGSTWIADNWVVGDRLILAHSDYSCIGVAALDALNNTLVVAEDDSIAQSSNNNDETFSGICAAETAYATPQDIEAHIALTNTLDQSIRIYGLNSANGQRSRNTYAEIAEGEQWNSSGLNVGEKLVITDANNNCLDVSELTGNDNQVNITEAGTDNNSQNVPYGAICVAEQSYKPTDLAAVINIVNEDDQELRLYWLVPETGMRYSGREAVLAKGGSWSGGQYWQEEGINWYQGEKVVITDKYDNCLSVSTMEKSVTTTIVTSEGITSVFEEAEIGATCANEQAYDDVFSLNVGVSVTNELDETVTVMWLDTDGSRGSWMSDLTPGQSWDRDNWKLGDRLVITNQYGSCLDAPRLDGLSNNFTVTPPDNVEKEILDIPTGDVGLTCDAEQAYDDRTDITAAFSMTNTSEQAFKAYWLSTSGNRSSFMGSFAPGQTFSDDHWLVGDRMVITDKFDNCLDVAILDATSNQFKVTLDSVNNIDSDHDGMDDEFELANGLNVGIDDSQLDADNDGLSNIEEYLSGTNPQNEDSDGDGVNDKDDFAPNNPDVTEAPEVTILVIDDDNNGPDVLDFYTEALDALYLGYETWDTENSDNEPTVEQLSQYQQVIWFTGGNDSDATGPSTESETALASYMDNGGCLMFSSQDYRYNRKTTDFAKEYFAISTISEVDGAKDEVIASDFLSGLGNFALNPLFKNYSDAVTLDGAQAIFENGDGEVLGSYVNNGVYQSVFLGFALDAIVDVNERVAILAPLIADCAEIGNSEPGNNEPVISGTPETSVVAGNSYNFIPLLSNIENDGLLFSIENKPHWADFNSTTGELSGAPLFADIGTTTDIIISVNIDEIPLSLPSFSLTVTEAAEIPTNYCNITSNNNSYEWIESISIGEFNNQTGQNDEGYGDYTSSAVEIAVAQPVNIELVSGYSGSIYQEKWIVWFDFNQNNEFDESTEKFYLDRVKNSYIGDLVIPAQYLGITTRMRVVMSANSDDIVCGSIAYGEIEDYTVTFIDTAAPPTEPEDVTELINITATTPLRAIYNRATRNMVASATLSYNNNSAQTLTQARVYFNIIANGDVDMPLADGVDDQGRFYQDLSIETQEIAVGESVELPIQFVYGRRTRMSYTTTIMAVSQ</sequence>
<accession>A0A099KQD5</accession>
<feature type="signal peptide" evidence="3">
    <location>
        <begin position="1"/>
        <end position="24"/>
    </location>
</feature>
<feature type="domain" description="GEVED" evidence="5">
    <location>
        <begin position="1467"/>
        <end position="1539"/>
    </location>
</feature>
<dbReference type="PRINTS" id="PR00931">
    <property type="entry name" value="MICOLLPTASE"/>
</dbReference>
<feature type="domain" description="Peptidase C-terminal archaeal/bacterial" evidence="4">
    <location>
        <begin position="45"/>
        <end position="107"/>
    </location>
</feature>
<dbReference type="InterPro" id="IPR013783">
    <property type="entry name" value="Ig-like_fold"/>
</dbReference>
<dbReference type="InterPro" id="IPR045474">
    <property type="entry name" value="GEVED"/>
</dbReference>
<dbReference type="Proteomes" id="UP000029868">
    <property type="component" value="Unassembled WGS sequence"/>
</dbReference>
<dbReference type="Pfam" id="PF04151">
    <property type="entry name" value="PPC"/>
    <property type="match status" value="2"/>
</dbReference>
<evidence type="ECO:0000256" key="3">
    <source>
        <dbReference type="SAM" id="SignalP"/>
    </source>
</evidence>
<evidence type="ECO:0000313" key="7">
    <source>
        <dbReference type="Proteomes" id="UP000029868"/>
    </source>
</evidence>
<evidence type="ECO:0000259" key="5">
    <source>
        <dbReference type="Pfam" id="PF20009"/>
    </source>
</evidence>
<dbReference type="GO" id="GO:0016020">
    <property type="term" value="C:membrane"/>
    <property type="evidence" value="ECO:0007669"/>
    <property type="project" value="InterPro"/>
</dbReference>
<reference evidence="6 7" key="1">
    <citation type="submission" date="2014-08" db="EMBL/GenBank/DDBJ databases">
        <title>Genomic and Phenotypic Diversity of Colwellia psychrerythraea strains from Disparate Marine Basins.</title>
        <authorList>
            <person name="Techtmann S.M."/>
            <person name="Stelling S.C."/>
            <person name="Utturkar S.M."/>
            <person name="Alshibli N."/>
            <person name="Harris A."/>
            <person name="Brown S.D."/>
            <person name="Hazen T.C."/>
        </authorList>
    </citation>
    <scope>NUCLEOTIDE SEQUENCE [LARGE SCALE GENOMIC DNA]</scope>
    <source>
        <strain evidence="6 7">GAB14E</strain>
    </source>
</reference>
<organism evidence="6 7">
    <name type="scientific">Colwellia psychrerythraea</name>
    <name type="common">Vibrio psychroerythus</name>
    <dbReference type="NCBI Taxonomy" id="28229"/>
    <lineage>
        <taxon>Bacteria</taxon>
        <taxon>Pseudomonadati</taxon>
        <taxon>Pseudomonadota</taxon>
        <taxon>Gammaproteobacteria</taxon>
        <taxon>Alteromonadales</taxon>
        <taxon>Colwelliaceae</taxon>
        <taxon>Colwellia</taxon>
    </lineage>
</organism>
<dbReference type="Gene3D" id="3.40.30.160">
    <property type="entry name" value="Collagenase ColT, N-terminal domain"/>
    <property type="match status" value="1"/>
</dbReference>
<gene>
    <name evidence="6" type="ORF">GAB14E_3040</name>
</gene>
<dbReference type="InterPro" id="IPR015919">
    <property type="entry name" value="Cadherin-like_sf"/>
</dbReference>
<dbReference type="Gene3D" id="2.60.120.380">
    <property type="match status" value="2"/>
</dbReference>
<dbReference type="RefSeq" id="WP_033082764.1">
    <property type="nucleotide sequence ID" value="NZ_JQEC01000039.1"/>
</dbReference>
<dbReference type="InterPro" id="IPR007280">
    <property type="entry name" value="Peptidase_C_arc/bac"/>
</dbReference>